<keyword evidence="3" id="KW-1185">Reference proteome</keyword>
<sequence>MNSEGEKRGGIETKRGELEIVVQKRESPPASAASAKPGKEIHPRDSPSLFFPSPLPNHPVEPTTNTSRPPPPLFHPHPPLPPPPLCSRIAYLEALYSRTYGVNPPIPNTDPHSRVVLSKTQLERRRDRALSSCGCNMFTKLCPLIKRENLKVLAGLFEGVVLTNRLLLVGSYRWWLLLFLLSKSRRQRALSDSCSHHRKNKTQVALSGHDLDRGT</sequence>
<feature type="region of interest" description="Disordered" evidence="1">
    <location>
        <begin position="1"/>
        <end position="77"/>
    </location>
</feature>
<name>A0A834JFC2_VESPE</name>
<dbReference type="AlphaFoldDB" id="A0A834JFC2"/>
<feature type="compositionally biased region" description="Basic and acidic residues" evidence="1">
    <location>
        <begin position="1"/>
        <end position="27"/>
    </location>
</feature>
<dbReference type="Proteomes" id="UP000600918">
    <property type="component" value="Unassembled WGS sequence"/>
</dbReference>
<evidence type="ECO:0000313" key="3">
    <source>
        <dbReference type="Proteomes" id="UP000600918"/>
    </source>
</evidence>
<proteinExistence type="predicted"/>
<protein>
    <submittedName>
        <fullName evidence="2">Uncharacterized protein</fullName>
    </submittedName>
</protein>
<gene>
    <name evidence="2" type="ORF">H0235_018305</name>
</gene>
<reference evidence="2" key="1">
    <citation type="journal article" date="2020" name="G3 (Bethesda)">
        <title>High-Quality Assemblies for Three Invasive Social Wasps from the &lt;i&gt;Vespula&lt;/i&gt; Genus.</title>
        <authorList>
            <person name="Harrop T.W.R."/>
            <person name="Guhlin J."/>
            <person name="McLaughlin G.M."/>
            <person name="Permina E."/>
            <person name="Stockwell P."/>
            <person name="Gilligan J."/>
            <person name="Le Lec M.F."/>
            <person name="Gruber M.A.M."/>
            <person name="Quinn O."/>
            <person name="Lovegrove M."/>
            <person name="Duncan E.J."/>
            <person name="Remnant E.J."/>
            <person name="Van Eeckhoven J."/>
            <person name="Graham B."/>
            <person name="Knapp R.A."/>
            <person name="Langford K.W."/>
            <person name="Kronenberg Z."/>
            <person name="Press M.O."/>
            <person name="Eacker S.M."/>
            <person name="Wilson-Rankin E.E."/>
            <person name="Purcell J."/>
            <person name="Lester P.J."/>
            <person name="Dearden P.K."/>
        </authorList>
    </citation>
    <scope>NUCLEOTIDE SEQUENCE</scope>
    <source>
        <strain evidence="2">Volc-1</strain>
    </source>
</reference>
<dbReference type="EMBL" id="JACSDY010000025">
    <property type="protein sequence ID" value="KAF7387583.1"/>
    <property type="molecule type" value="Genomic_DNA"/>
</dbReference>
<evidence type="ECO:0000256" key="1">
    <source>
        <dbReference type="SAM" id="MobiDB-lite"/>
    </source>
</evidence>
<accession>A0A834JFC2</accession>
<evidence type="ECO:0000313" key="2">
    <source>
        <dbReference type="EMBL" id="KAF7387583.1"/>
    </source>
</evidence>
<feature type="compositionally biased region" description="Pro residues" evidence="1">
    <location>
        <begin position="68"/>
        <end position="77"/>
    </location>
</feature>
<comment type="caution">
    <text evidence="2">The sequence shown here is derived from an EMBL/GenBank/DDBJ whole genome shotgun (WGS) entry which is preliminary data.</text>
</comment>
<organism evidence="2 3">
    <name type="scientific">Vespula pensylvanica</name>
    <name type="common">Western yellow jacket</name>
    <name type="synonym">Wasp</name>
    <dbReference type="NCBI Taxonomy" id="30213"/>
    <lineage>
        <taxon>Eukaryota</taxon>
        <taxon>Metazoa</taxon>
        <taxon>Ecdysozoa</taxon>
        <taxon>Arthropoda</taxon>
        <taxon>Hexapoda</taxon>
        <taxon>Insecta</taxon>
        <taxon>Pterygota</taxon>
        <taxon>Neoptera</taxon>
        <taxon>Endopterygota</taxon>
        <taxon>Hymenoptera</taxon>
        <taxon>Apocrita</taxon>
        <taxon>Aculeata</taxon>
        <taxon>Vespoidea</taxon>
        <taxon>Vespidae</taxon>
        <taxon>Vespinae</taxon>
        <taxon>Vespula</taxon>
    </lineage>
</organism>